<gene>
    <name evidence="7" type="ORF">V2J94_30135</name>
</gene>
<comment type="cofactor">
    <cofactor evidence="1">
        <name>pyridoxal 5'-phosphate</name>
        <dbReference type="ChEBI" id="CHEBI:597326"/>
    </cofactor>
</comment>
<keyword evidence="4 6" id="KW-0663">Pyridoxal phosphate</keyword>
<evidence type="ECO:0000256" key="6">
    <source>
        <dbReference type="RuleBase" id="RU004508"/>
    </source>
</evidence>
<keyword evidence="8" id="KW-1185">Reference proteome</keyword>
<dbReference type="CDD" id="cd00616">
    <property type="entry name" value="AHBA_syn"/>
    <property type="match status" value="1"/>
</dbReference>
<dbReference type="Gene3D" id="3.40.640.10">
    <property type="entry name" value="Type I PLP-dependent aspartate aminotransferase-like (Major domain)"/>
    <property type="match status" value="1"/>
</dbReference>
<evidence type="ECO:0000313" key="8">
    <source>
        <dbReference type="Proteomes" id="UP001354709"/>
    </source>
</evidence>
<dbReference type="Gene3D" id="3.90.1150.10">
    <property type="entry name" value="Aspartate Aminotransferase, domain 1"/>
    <property type="match status" value="1"/>
</dbReference>
<dbReference type="EMBL" id="JAZBJO010000023">
    <property type="protein sequence ID" value="MEE4596104.1"/>
    <property type="molecule type" value="Genomic_DNA"/>
</dbReference>
<evidence type="ECO:0000256" key="1">
    <source>
        <dbReference type="ARBA" id="ARBA00001933"/>
    </source>
</evidence>
<dbReference type="Proteomes" id="UP001354709">
    <property type="component" value="Unassembled WGS sequence"/>
</dbReference>
<keyword evidence="3 7" id="KW-0808">Transferase</keyword>
<dbReference type="RefSeq" id="WP_330812614.1">
    <property type="nucleotide sequence ID" value="NZ_JAZBJO010000023.1"/>
</dbReference>
<dbReference type="EC" id="2.6.1.-" evidence="7"/>
<dbReference type="Pfam" id="PF01041">
    <property type="entry name" value="DegT_DnrJ_EryC1"/>
    <property type="match status" value="1"/>
</dbReference>
<evidence type="ECO:0000256" key="3">
    <source>
        <dbReference type="ARBA" id="ARBA00022679"/>
    </source>
</evidence>
<name>A0ABU7Q6Y0_9ACTN</name>
<evidence type="ECO:0000313" key="7">
    <source>
        <dbReference type="EMBL" id="MEE4596104.1"/>
    </source>
</evidence>
<comment type="caution">
    <text evidence="7">The sequence shown here is derived from an EMBL/GenBank/DDBJ whole genome shotgun (WGS) entry which is preliminary data.</text>
</comment>
<organism evidence="7 8">
    <name type="scientific">Streptomyces asiaticus subsp. ignotus</name>
    <dbReference type="NCBI Taxonomy" id="3098222"/>
    <lineage>
        <taxon>Bacteria</taxon>
        <taxon>Bacillati</taxon>
        <taxon>Actinomycetota</taxon>
        <taxon>Actinomycetes</taxon>
        <taxon>Kitasatosporales</taxon>
        <taxon>Streptomycetaceae</taxon>
        <taxon>Streptomyces</taxon>
        <taxon>Streptomyces violaceusniger group</taxon>
    </lineage>
</organism>
<evidence type="ECO:0000256" key="5">
    <source>
        <dbReference type="ARBA" id="ARBA00038398"/>
    </source>
</evidence>
<proteinExistence type="inferred from homology"/>
<dbReference type="InterPro" id="IPR015422">
    <property type="entry name" value="PyrdxlP-dep_Trfase_small"/>
</dbReference>
<protein>
    <submittedName>
        <fullName evidence="7">DegT/DnrJ/EryC1/StrS family aminotransferase</fullName>
        <ecNumber evidence="7">2.6.1.-</ecNumber>
    </submittedName>
</protein>
<dbReference type="PIRSF" id="PIRSF000390">
    <property type="entry name" value="PLP_StrS"/>
    <property type="match status" value="1"/>
</dbReference>
<keyword evidence="2 7" id="KW-0032">Aminotransferase</keyword>
<evidence type="ECO:0000256" key="2">
    <source>
        <dbReference type="ARBA" id="ARBA00022576"/>
    </source>
</evidence>
<sequence length="375" mass="40085">MRIPAQELEFDPDDRASILHTIGGLLEAGRISGGHNVERFEEEFSAYVGARHAVAVASGTTALELIMLAVGVRNRTVLVPANTNFATYIAAHRAGARVRLLDVAPETLAPRLRDITAAADADTAAVVLVHMGGLISPETAGIAAWCRERGIALVEDAAHAHGSVRDNQHAGTFGIGGAFSFFATKVMTCGEGGMVTTNDDTLAAEIRILRNLGKTEPWVSKHDRLGTNGRMTELSAVVGRHQLTRLDEYVALRRHWAEGYAKLLGAAPGMRLVRSGHPYSGYKAIGYLRPGLDRADFKREVARAGVQLAGEVYEIPLHKQPALLDMHAGEVFPGAEMSCGRQVCLPIYPTLGEDRLERVAAAVADVLAAGAADEC</sequence>
<accession>A0ABU7Q6Y0</accession>
<dbReference type="PANTHER" id="PTHR30244:SF34">
    <property type="entry name" value="DTDP-4-AMINO-4,6-DIDEOXYGALACTOSE TRANSAMINASE"/>
    <property type="match status" value="1"/>
</dbReference>
<dbReference type="InterPro" id="IPR000653">
    <property type="entry name" value="DegT/StrS_aminotransferase"/>
</dbReference>
<evidence type="ECO:0000256" key="4">
    <source>
        <dbReference type="ARBA" id="ARBA00022898"/>
    </source>
</evidence>
<dbReference type="GO" id="GO:0008483">
    <property type="term" value="F:transaminase activity"/>
    <property type="evidence" value="ECO:0007669"/>
    <property type="project" value="UniProtKB-KW"/>
</dbReference>
<dbReference type="PANTHER" id="PTHR30244">
    <property type="entry name" value="TRANSAMINASE"/>
    <property type="match status" value="1"/>
</dbReference>
<dbReference type="InterPro" id="IPR015421">
    <property type="entry name" value="PyrdxlP-dep_Trfase_major"/>
</dbReference>
<dbReference type="SUPFAM" id="SSF53383">
    <property type="entry name" value="PLP-dependent transferases"/>
    <property type="match status" value="1"/>
</dbReference>
<dbReference type="InterPro" id="IPR015424">
    <property type="entry name" value="PyrdxlP-dep_Trfase"/>
</dbReference>
<comment type="similarity">
    <text evidence="5">Belongs to the DegT/DnrJ/EryC1 family. L-glutamine:2-deoxy-scyllo-inosose/scyllo-inosose aminotransferase subfamily.</text>
</comment>
<reference evidence="7 8" key="1">
    <citation type="submission" date="2023-11" db="EMBL/GenBank/DDBJ databases">
        <title>30 novel species of actinomycetes from the DSMZ collection.</title>
        <authorList>
            <person name="Nouioui I."/>
        </authorList>
    </citation>
    <scope>NUCLEOTIDE SEQUENCE [LARGE SCALE GENOMIC DNA]</scope>
    <source>
        <strain evidence="7 8">DSM 41524</strain>
    </source>
</reference>